<dbReference type="PANTHER" id="PTHR28047:SF5">
    <property type="entry name" value="PROTEIN DCG1"/>
    <property type="match status" value="1"/>
</dbReference>
<dbReference type="EC" id="5.1.99.5" evidence="3"/>
<comment type="similarity">
    <text evidence="1">Belongs to the HyuE racemase family.</text>
</comment>
<dbReference type="InterPro" id="IPR052186">
    <property type="entry name" value="Hydantoin_racemase-like"/>
</dbReference>
<proteinExistence type="inferred from homology"/>
<accession>A0A2T0NA24</accession>
<dbReference type="GO" id="GO:0036348">
    <property type="term" value="F:hydantoin racemase activity"/>
    <property type="evidence" value="ECO:0007669"/>
    <property type="project" value="UniProtKB-EC"/>
</dbReference>
<dbReference type="EMBL" id="PVNG01000002">
    <property type="protein sequence ID" value="PRX69496.1"/>
    <property type="molecule type" value="Genomic_DNA"/>
</dbReference>
<evidence type="ECO:0000313" key="7">
    <source>
        <dbReference type="Proteomes" id="UP000238312"/>
    </source>
</evidence>
<evidence type="ECO:0000256" key="3">
    <source>
        <dbReference type="ARBA" id="ARBA00066406"/>
    </source>
</evidence>
<sequence length="242" mass="25194">MTHIKVINPNTALAMTDAIGRCARAVASPSTTVTTVSPSMGPESIESHYDEALAVPGVLAEVAAGEREGVDAYVIACFGDPGLDAARELAMGPVLGIAEAAMHAATMLGRGFSVVTTLSRTVGRAWDLAHRYGFATACRGVHASDIPVLDLERPSARAAVIRLCAEAVERDGSDALVLGCAGMADFCAEVSRATSVPVIDGVSAATRFAESLVALGLRTSARGEYAPPRPKRYSGLLRDFTY</sequence>
<dbReference type="RefSeq" id="WP_106235783.1">
    <property type="nucleotide sequence ID" value="NZ_PVNG01000002.1"/>
</dbReference>
<reference evidence="6 7" key="1">
    <citation type="submission" date="2018-03" db="EMBL/GenBank/DDBJ databases">
        <title>Genomic Encyclopedia of Type Strains, Phase III (KMG-III): the genomes of soil and plant-associated and newly described type strains.</title>
        <authorList>
            <person name="Whitman W."/>
        </authorList>
    </citation>
    <scope>NUCLEOTIDE SEQUENCE [LARGE SCALE GENOMIC DNA]</scope>
    <source>
        <strain evidence="6 7">CGMCC 4.7104</strain>
    </source>
</reference>
<evidence type="ECO:0000256" key="4">
    <source>
        <dbReference type="ARBA" id="ARBA00067972"/>
    </source>
</evidence>
<evidence type="ECO:0000313" key="6">
    <source>
        <dbReference type="EMBL" id="PRX69496.1"/>
    </source>
</evidence>
<evidence type="ECO:0000256" key="1">
    <source>
        <dbReference type="ARBA" id="ARBA00038414"/>
    </source>
</evidence>
<organism evidence="6 7">
    <name type="scientific">Nonomuraea fuscirosea</name>
    <dbReference type="NCBI Taxonomy" id="1291556"/>
    <lineage>
        <taxon>Bacteria</taxon>
        <taxon>Bacillati</taxon>
        <taxon>Actinomycetota</taxon>
        <taxon>Actinomycetes</taxon>
        <taxon>Streptosporangiales</taxon>
        <taxon>Streptosporangiaceae</taxon>
        <taxon>Nonomuraea</taxon>
    </lineage>
</organism>
<evidence type="ECO:0000256" key="2">
    <source>
        <dbReference type="ARBA" id="ARBA00051635"/>
    </source>
</evidence>
<comment type="catalytic activity">
    <reaction evidence="5">
        <text>D-5-benzylhydantoin = L-5-benzylhydantoin</text>
        <dbReference type="Rhea" id="RHEA:83991"/>
        <dbReference type="ChEBI" id="CHEBI:176864"/>
        <dbReference type="ChEBI" id="CHEBI:233540"/>
    </reaction>
</comment>
<comment type="catalytic activity">
    <reaction evidence="2">
        <text>a D-5-monosubstituted hydantoin = a L-5-monosubstituted hydantoin</text>
        <dbReference type="Rhea" id="RHEA:46624"/>
        <dbReference type="ChEBI" id="CHEBI:86339"/>
        <dbReference type="ChEBI" id="CHEBI:86340"/>
        <dbReference type="EC" id="5.1.99.5"/>
    </reaction>
</comment>
<dbReference type="AlphaFoldDB" id="A0A2T0NA24"/>
<gene>
    <name evidence="6" type="ORF">B0I32_102554</name>
</gene>
<dbReference type="InterPro" id="IPR015942">
    <property type="entry name" value="Asp/Glu/hydantoin_racemase"/>
</dbReference>
<name>A0A2T0NA24_9ACTN</name>
<evidence type="ECO:0000256" key="5">
    <source>
        <dbReference type="ARBA" id="ARBA00093199"/>
    </source>
</evidence>
<dbReference type="PANTHER" id="PTHR28047">
    <property type="entry name" value="PROTEIN DCG1"/>
    <property type="match status" value="1"/>
</dbReference>
<dbReference type="Pfam" id="PF01177">
    <property type="entry name" value="Asp_Glu_race"/>
    <property type="match status" value="1"/>
</dbReference>
<keyword evidence="7" id="KW-1185">Reference proteome</keyword>
<comment type="caution">
    <text evidence="6">The sequence shown here is derived from an EMBL/GenBank/DDBJ whole genome shotgun (WGS) entry which is preliminary data.</text>
</comment>
<dbReference type="GO" id="GO:0047661">
    <property type="term" value="F:amino-acid racemase activity"/>
    <property type="evidence" value="ECO:0007669"/>
    <property type="project" value="InterPro"/>
</dbReference>
<dbReference type="FunFam" id="3.40.50.12500:FF:000001">
    <property type="entry name" value="Putative hydantoin racemase"/>
    <property type="match status" value="1"/>
</dbReference>
<protein>
    <recommendedName>
        <fullName evidence="4">Hydantoin racemase</fullName>
        <ecNumber evidence="3">5.1.99.5</ecNumber>
    </recommendedName>
</protein>
<dbReference type="OrthoDB" id="9791723at2"/>
<dbReference type="Gene3D" id="3.40.50.12500">
    <property type="match status" value="1"/>
</dbReference>
<dbReference type="InterPro" id="IPR053714">
    <property type="entry name" value="Iso_Racemase_Enz_sf"/>
</dbReference>
<dbReference type="Proteomes" id="UP000238312">
    <property type="component" value="Unassembled WGS sequence"/>
</dbReference>